<proteinExistence type="predicted"/>
<accession>F5R8L9</accession>
<name>F5R8L9_METUF</name>
<dbReference type="Proteomes" id="UP000005019">
    <property type="component" value="Unassembled WGS sequence"/>
</dbReference>
<feature type="transmembrane region" description="Helical" evidence="1">
    <location>
        <begin position="31"/>
        <end position="48"/>
    </location>
</feature>
<comment type="caution">
    <text evidence="2">The sequence shown here is derived from an EMBL/GenBank/DDBJ whole genome shotgun (WGS) entry which is preliminary data.</text>
</comment>
<evidence type="ECO:0000256" key="1">
    <source>
        <dbReference type="SAM" id="Phobius"/>
    </source>
</evidence>
<keyword evidence="1" id="KW-0812">Transmembrane</keyword>
<dbReference type="AlphaFoldDB" id="F5R8L9"/>
<reference evidence="2 3" key="1">
    <citation type="journal article" date="2011" name="J. Bacteriol.">
        <title>Genome sequence of Methyloversatilis universalis FAM5T, a methylotrophic representative of the order Rhodocyclales.</title>
        <authorList>
            <person name="Kittichotirat W."/>
            <person name="Good N.M."/>
            <person name="Hall R."/>
            <person name="Bringel F."/>
            <person name="Lajus A."/>
            <person name="Medigue C."/>
            <person name="Smalley N.E."/>
            <person name="Beck D."/>
            <person name="Bumgarner R."/>
            <person name="Vuilleumier S."/>
            <person name="Kalyuzhnaya M.G."/>
        </authorList>
    </citation>
    <scope>NUCLEOTIDE SEQUENCE [LARGE SCALE GENOMIC DNA]</scope>
    <source>
        <strain evidence="3">ATCC BAA-1314 / JCM 13912 / FAM5</strain>
    </source>
</reference>
<dbReference type="RefSeq" id="WP_008058620.1">
    <property type="nucleotide sequence ID" value="NZ_AFHG01000029.1"/>
</dbReference>
<dbReference type="STRING" id="1000565.METUNv1_00575"/>
<gene>
    <name evidence="2" type="ORF">METUNv1_00575</name>
</gene>
<sequence>MSQRTQFFFTGAHVLPAVMLAANGEAAGAAVLSYLALLGMALLSAVADEPARVPVRIKADEERDIRRRR</sequence>
<dbReference type="EMBL" id="AFHG01000029">
    <property type="protein sequence ID" value="EGK73397.1"/>
    <property type="molecule type" value="Genomic_DNA"/>
</dbReference>
<keyword evidence="1" id="KW-1133">Transmembrane helix</keyword>
<evidence type="ECO:0000313" key="2">
    <source>
        <dbReference type="EMBL" id="EGK73397.1"/>
    </source>
</evidence>
<keyword evidence="1" id="KW-0472">Membrane</keyword>
<protein>
    <submittedName>
        <fullName evidence="2">Uncharacterized protein</fullName>
    </submittedName>
</protein>
<organism evidence="2 3">
    <name type="scientific">Methyloversatilis universalis (strain ATCC BAA-1314 / DSM 25237 / JCM 13912 / CCUG 52030 / FAM5)</name>
    <dbReference type="NCBI Taxonomy" id="1000565"/>
    <lineage>
        <taxon>Bacteria</taxon>
        <taxon>Pseudomonadati</taxon>
        <taxon>Pseudomonadota</taxon>
        <taxon>Betaproteobacteria</taxon>
        <taxon>Nitrosomonadales</taxon>
        <taxon>Sterolibacteriaceae</taxon>
        <taxon>Methyloversatilis</taxon>
    </lineage>
</organism>
<keyword evidence="3" id="KW-1185">Reference proteome</keyword>
<evidence type="ECO:0000313" key="3">
    <source>
        <dbReference type="Proteomes" id="UP000005019"/>
    </source>
</evidence>